<keyword evidence="2" id="KW-1185">Reference proteome</keyword>
<accession>A0AAV4MET9</accession>
<name>A0AAV4MET9_CAEEX</name>
<comment type="caution">
    <text evidence="1">The sequence shown here is derived from an EMBL/GenBank/DDBJ whole genome shotgun (WGS) entry which is preliminary data.</text>
</comment>
<dbReference type="EMBL" id="BPLR01019699">
    <property type="protein sequence ID" value="GIX70795.1"/>
    <property type="molecule type" value="Genomic_DNA"/>
</dbReference>
<protein>
    <submittedName>
        <fullName evidence="1">Uncharacterized protein</fullName>
    </submittedName>
</protein>
<proteinExistence type="predicted"/>
<dbReference type="AlphaFoldDB" id="A0AAV4MET9"/>
<sequence>MLFKQASTAYNNIKQYNTLLFVFFFTTRRHLLTRYLTNWTRILHLGGLKIKAEDTLLLSRDNYLKYEFSFSENEYENSAWGSSYSKRKTVSMYLFVNVCSNSLCGCWIGSSNGLRSSRIFQLDLSNRR</sequence>
<reference evidence="1 2" key="1">
    <citation type="submission" date="2021-06" db="EMBL/GenBank/DDBJ databases">
        <title>Caerostris extrusa draft genome.</title>
        <authorList>
            <person name="Kono N."/>
            <person name="Arakawa K."/>
        </authorList>
    </citation>
    <scope>NUCLEOTIDE SEQUENCE [LARGE SCALE GENOMIC DNA]</scope>
</reference>
<evidence type="ECO:0000313" key="2">
    <source>
        <dbReference type="Proteomes" id="UP001054945"/>
    </source>
</evidence>
<evidence type="ECO:0000313" key="1">
    <source>
        <dbReference type="EMBL" id="GIX70795.1"/>
    </source>
</evidence>
<dbReference type="Proteomes" id="UP001054945">
    <property type="component" value="Unassembled WGS sequence"/>
</dbReference>
<gene>
    <name evidence="1" type="ORF">CEXT_304141</name>
</gene>
<organism evidence="1 2">
    <name type="scientific">Caerostris extrusa</name>
    <name type="common">Bark spider</name>
    <name type="synonym">Caerostris bankana</name>
    <dbReference type="NCBI Taxonomy" id="172846"/>
    <lineage>
        <taxon>Eukaryota</taxon>
        <taxon>Metazoa</taxon>
        <taxon>Ecdysozoa</taxon>
        <taxon>Arthropoda</taxon>
        <taxon>Chelicerata</taxon>
        <taxon>Arachnida</taxon>
        <taxon>Araneae</taxon>
        <taxon>Araneomorphae</taxon>
        <taxon>Entelegynae</taxon>
        <taxon>Araneoidea</taxon>
        <taxon>Araneidae</taxon>
        <taxon>Caerostris</taxon>
    </lineage>
</organism>